<reference evidence="2 3" key="1">
    <citation type="submission" date="2014-09" db="EMBL/GenBank/DDBJ databases">
        <title>Butyrate-producing bacteria isolated from human gut.</title>
        <authorList>
            <person name="Zhang Q."/>
            <person name="Zhao L."/>
        </authorList>
    </citation>
    <scope>NUCLEOTIDE SEQUENCE [LARGE SCALE GENOMIC DNA]</scope>
    <source>
        <strain evidence="2 3">21</strain>
    </source>
</reference>
<dbReference type="RefSeq" id="WP_109214371.1">
    <property type="nucleotide sequence ID" value="NZ_CABMEW010000010.1"/>
</dbReference>
<dbReference type="Proteomes" id="UP000245288">
    <property type="component" value="Unassembled WGS sequence"/>
</dbReference>
<evidence type="ECO:0000313" key="3">
    <source>
        <dbReference type="Proteomes" id="UP000245288"/>
    </source>
</evidence>
<evidence type="ECO:0000256" key="1">
    <source>
        <dbReference type="SAM" id="Phobius"/>
    </source>
</evidence>
<gene>
    <name evidence="2" type="ORF">LG34_00550</name>
</gene>
<sequence>MLLYRRKTNNTKSLSMFSGQLQTSPINQTGNLKNTKALQYARLPGSLTLEAALVTPLLLFFVLVFLHLFLLLGAHIQVSAALQYTARSMAASYTDADEPGTAEGYLTARRLFWKYMEQQELLSDLYRRNRSEISFIGSDFSGDFIKLHATYEVKLPVFWTKWGKLPVKQQIVCKKWTGASLSSAGDEDGAYVYITPYGNAYHSSAECKTLKLSIRSVPRTGISALRSEDGSIYYPCRCAGTSSKNVYITDYGTEYHGNIACSGLKRTVYRVLRSQVGDRHPCMRCQK</sequence>
<dbReference type="OrthoDB" id="1766790at2"/>
<comment type="caution">
    <text evidence="2">The sequence shown here is derived from an EMBL/GenBank/DDBJ whole genome shotgun (WGS) entry which is preliminary data.</text>
</comment>
<evidence type="ECO:0000313" key="2">
    <source>
        <dbReference type="EMBL" id="PWE88017.1"/>
    </source>
</evidence>
<keyword evidence="1" id="KW-1133">Transmembrane helix</keyword>
<keyword evidence="3" id="KW-1185">Reference proteome</keyword>
<dbReference type="AlphaFoldDB" id="A0A2V1JT25"/>
<feature type="transmembrane region" description="Helical" evidence="1">
    <location>
        <begin position="51"/>
        <end position="72"/>
    </location>
</feature>
<keyword evidence="1" id="KW-0812">Transmembrane</keyword>
<evidence type="ECO:0008006" key="4">
    <source>
        <dbReference type="Google" id="ProtNLM"/>
    </source>
</evidence>
<proteinExistence type="predicted"/>
<name>A0A2V1JT25_EUBRA</name>
<keyword evidence="1" id="KW-0472">Membrane</keyword>
<dbReference type="EMBL" id="JRFU01000007">
    <property type="protein sequence ID" value="PWE88017.1"/>
    <property type="molecule type" value="Genomic_DNA"/>
</dbReference>
<organism evidence="2 3">
    <name type="scientific">Eubacterium ramulus</name>
    <dbReference type="NCBI Taxonomy" id="39490"/>
    <lineage>
        <taxon>Bacteria</taxon>
        <taxon>Bacillati</taxon>
        <taxon>Bacillota</taxon>
        <taxon>Clostridia</taxon>
        <taxon>Eubacteriales</taxon>
        <taxon>Eubacteriaceae</taxon>
        <taxon>Eubacterium</taxon>
    </lineage>
</organism>
<accession>A0A2V1JT25</accession>
<protein>
    <recommendedName>
        <fullName evidence="4">Pilus assembly protein</fullName>
    </recommendedName>
</protein>